<reference evidence="1" key="1">
    <citation type="submission" date="2024-03" db="EMBL/GenBank/DDBJ databases">
        <title>Novel Streptomyces species of biotechnological and ecological value are a feature of Machair soil.</title>
        <authorList>
            <person name="Prole J.R."/>
            <person name="Goodfellow M."/>
            <person name="Allenby N."/>
            <person name="Ward A.C."/>
        </authorList>
    </citation>
    <scope>NUCLEOTIDE SEQUENCE</scope>
    <source>
        <strain evidence="1">MS2.AVA.5</strain>
    </source>
</reference>
<sequence>MRQAEAQLRLAADMVIAERRRTGSALVRVPILVSDVQAKAYDHFRLAVPHWRAAEALRESYERWSCRFDCTTDAYDRSDRA</sequence>
<evidence type="ECO:0000313" key="2">
    <source>
        <dbReference type="Proteomes" id="UP001377168"/>
    </source>
</evidence>
<keyword evidence="2" id="KW-1185">Reference proteome</keyword>
<dbReference type="Proteomes" id="UP001377168">
    <property type="component" value="Unassembled WGS sequence"/>
</dbReference>
<comment type="caution">
    <text evidence="1">The sequence shown here is derived from an EMBL/GenBank/DDBJ whole genome shotgun (WGS) entry which is preliminary data.</text>
</comment>
<protein>
    <submittedName>
        <fullName evidence="1">Uncharacterized protein</fullName>
    </submittedName>
</protein>
<proteinExistence type="predicted"/>
<organism evidence="1 2">
    <name type="scientific">Streptomyces achmelvichensis</name>
    <dbReference type="NCBI Taxonomy" id="3134111"/>
    <lineage>
        <taxon>Bacteria</taxon>
        <taxon>Bacillati</taxon>
        <taxon>Actinomycetota</taxon>
        <taxon>Actinomycetes</taxon>
        <taxon>Kitasatosporales</taxon>
        <taxon>Streptomycetaceae</taxon>
        <taxon>Streptomyces</taxon>
    </lineage>
</organism>
<dbReference type="EMBL" id="JBBKAJ010000039">
    <property type="protein sequence ID" value="MEJ8640106.1"/>
    <property type="molecule type" value="Genomic_DNA"/>
</dbReference>
<evidence type="ECO:0000313" key="1">
    <source>
        <dbReference type="EMBL" id="MEJ8640106.1"/>
    </source>
</evidence>
<name>A0ACC6Q958_9ACTN</name>
<gene>
    <name evidence="1" type="ORF">WKI67_43240</name>
</gene>
<accession>A0ACC6Q958</accession>